<evidence type="ECO:0000256" key="6">
    <source>
        <dbReference type="ARBA" id="ARBA00023180"/>
    </source>
</evidence>
<dbReference type="GO" id="GO:0072594">
    <property type="term" value="P:establishment of protein localization to organelle"/>
    <property type="evidence" value="ECO:0007669"/>
    <property type="project" value="TreeGrafter"/>
</dbReference>
<evidence type="ECO:0000256" key="2">
    <source>
        <dbReference type="ARBA" id="ARBA00022692"/>
    </source>
</evidence>
<dbReference type="InterPro" id="IPR002000">
    <property type="entry name" value="Lysosome-assoc_membr_glycop"/>
</dbReference>
<comment type="subcellular location">
    <subcellularLocation>
        <location evidence="1">Cell membrane</location>
        <topology evidence="1">Single-pass type I membrane protein</topology>
    </subcellularLocation>
    <subcellularLocation>
        <location evidence="7">Membrane</location>
        <topology evidence="7">Single-pass type I membrane protein</topology>
    </subcellularLocation>
</comment>
<dbReference type="PANTHER" id="PTHR11506">
    <property type="entry name" value="LYSOSOME-ASSOCIATED MEMBRANE GLYCOPROTEIN"/>
    <property type="match status" value="1"/>
</dbReference>
<organism evidence="11 13">
    <name type="scientific">Trichuris muris</name>
    <name type="common">Mouse whipworm</name>
    <dbReference type="NCBI Taxonomy" id="70415"/>
    <lineage>
        <taxon>Eukaryota</taxon>
        <taxon>Metazoa</taxon>
        <taxon>Ecdysozoa</taxon>
        <taxon>Nematoda</taxon>
        <taxon>Enoplea</taxon>
        <taxon>Dorylaimia</taxon>
        <taxon>Trichinellida</taxon>
        <taxon>Trichuridae</taxon>
        <taxon>Trichuris</taxon>
    </lineage>
</organism>
<evidence type="ECO:0000259" key="10">
    <source>
        <dbReference type="Pfam" id="PF21222"/>
    </source>
</evidence>
<evidence type="ECO:0000256" key="7">
    <source>
        <dbReference type="PROSITE-ProRule" id="PRU00740"/>
    </source>
</evidence>
<dbReference type="PRINTS" id="PR00336">
    <property type="entry name" value="LYSASSOCTDMP"/>
</dbReference>
<evidence type="ECO:0000313" key="13">
    <source>
        <dbReference type="WBParaSite" id="TMUE_3000010850.1"/>
    </source>
</evidence>
<reference evidence="12 13" key="3">
    <citation type="submission" date="2019-12" db="UniProtKB">
        <authorList>
            <consortium name="WormBaseParasite"/>
        </authorList>
    </citation>
    <scope>IDENTIFICATION</scope>
</reference>
<keyword evidence="3 9" id="KW-0732">Signal</keyword>
<reference evidence="11" key="2">
    <citation type="submission" date="2014-03" db="EMBL/GenBank/DDBJ databases">
        <title>The whipworm genome and dual-species transcriptomics of an intimate host-pathogen interaction.</title>
        <authorList>
            <person name="Foth B.J."/>
            <person name="Tsai I.J."/>
            <person name="Reid A.J."/>
            <person name="Bancroft A.J."/>
            <person name="Nichol S."/>
            <person name="Tracey A."/>
            <person name="Holroyd N."/>
            <person name="Cotton J.A."/>
            <person name="Stanley E.J."/>
            <person name="Zarowiecki M."/>
            <person name="Liu J.Z."/>
            <person name="Huckvale T."/>
            <person name="Cooper P.J."/>
            <person name="Grencis R.K."/>
            <person name="Berriman M."/>
        </authorList>
    </citation>
    <scope>NUCLEOTIDE SEQUENCE [LARGE SCALE GENOMIC DNA]</scope>
    <source>
        <strain evidence="11">Edinburgh</strain>
    </source>
</reference>
<evidence type="ECO:0000256" key="4">
    <source>
        <dbReference type="ARBA" id="ARBA00022989"/>
    </source>
</evidence>
<sequence>MSNRMLLLAVWLCWVESYFFTHAIMDDAQVYDVKIEGNTVAKIQTKTRFLLDNEEIVLPNNANATGRREDPSFFVDFNWEADKKFQMHFKEAENIAYLVEASLSTKDANIDWNLGFNLRDSNASYTCSALFSVANKSQGYAKLVMRRNRFQVFHFDKDFSSPVACPEDGQDMVPGEWNLTTSDGIPCVRLEGAMAFNISYLTMERHNATAKINLPPTAVVLPEKSFCFSPDTTVNTTMEQTVVLGFYDNWNLTLHFTRDGNITKDNWDDHWIIDSVGLQFVYENEHFPSTLHPGTGKEEMKNKVGPHGEGSLNLFRTMKDRSYSCNALMETAVVNNFTLLTKSLHAQAFMYEPQYFPVESCAADLMTSDLVPIIIGAALAILIVIVLVAYLIGRARTRRQTYENI</sequence>
<feature type="chain" id="PRO_5044624358" evidence="9">
    <location>
        <begin position="24"/>
        <end position="405"/>
    </location>
</feature>
<dbReference type="Pfam" id="PF21222">
    <property type="entry name" value="Lamp2_2nd"/>
    <property type="match status" value="1"/>
</dbReference>
<comment type="caution">
    <text evidence="7">Lacks conserved residue(s) required for the propagation of feature annotation.</text>
</comment>
<keyword evidence="4 8" id="KW-1133">Transmembrane helix</keyword>
<dbReference type="GO" id="GO:0005886">
    <property type="term" value="C:plasma membrane"/>
    <property type="evidence" value="ECO:0007669"/>
    <property type="project" value="TreeGrafter"/>
</dbReference>
<dbReference type="Gene3D" id="2.40.160.110">
    <property type="match status" value="1"/>
</dbReference>
<accession>A0A5S6QUE4</accession>
<dbReference type="WBParaSite" id="TMUE_0000000292.1">
    <property type="protein sequence ID" value="TMUE_0000000292.1"/>
    <property type="gene ID" value="WBGene00296233"/>
</dbReference>
<keyword evidence="5 7" id="KW-0472">Membrane</keyword>
<feature type="signal peptide" evidence="9">
    <location>
        <begin position="1"/>
        <end position="23"/>
    </location>
</feature>
<dbReference type="WBParaSite" id="TMUE_3000010850.1">
    <property type="protein sequence ID" value="TMUE_3000010850.1"/>
    <property type="gene ID" value="WBGene00287105"/>
</dbReference>
<dbReference type="GO" id="GO:0031902">
    <property type="term" value="C:late endosome membrane"/>
    <property type="evidence" value="ECO:0007669"/>
    <property type="project" value="TreeGrafter"/>
</dbReference>
<dbReference type="PANTHER" id="PTHR11506:SF35">
    <property type="entry name" value="LYSOSOME-ASSOCIATED MEMBRANE GLYCOPROTEIN 5"/>
    <property type="match status" value="1"/>
</dbReference>
<evidence type="ECO:0000313" key="11">
    <source>
        <dbReference type="Proteomes" id="UP000046395"/>
    </source>
</evidence>
<evidence type="ECO:0000313" key="12">
    <source>
        <dbReference type="WBParaSite" id="TMUE_0000000292.1"/>
    </source>
</evidence>
<protein>
    <submittedName>
        <fullName evidence="12 13">L-type lectin-like domain-containing protein</fullName>
    </submittedName>
</protein>
<reference evidence="11" key="1">
    <citation type="submission" date="2013-11" db="EMBL/GenBank/DDBJ databases">
        <authorList>
            <person name="Aslett M."/>
        </authorList>
    </citation>
    <scope>NUCLEOTIDE SEQUENCE [LARGE SCALE GENOMIC DNA]</scope>
    <source>
        <strain evidence="11">Edinburgh</strain>
    </source>
</reference>
<feature type="domain" description="Lysosome-associated membrane glycoprotein 2-like transmembrane" evidence="10">
    <location>
        <begin position="371"/>
        <end position="398"/>
    </location>
</feature>
<evidence type="ECO:0000256" key="8">
    <source>
        <dbReference type="SAM" id="Phobius"/>
    </source>
</evidence>
<proteinExistence type="inferred from homology"/>
<feature type="transmembrane region" description="Helical" evidence="8">
    <location>
        <begin position="370"/>
        <end position="392"/>
    </location>
</feature>
<comment type="similarity">
    <text evidence="7">Belongs to the LAMP family.</text>
</comment>
<keyword evidence="11" id="KW-1185">Reference proteome</keyword>
<name>A0A5S6QUE4_TRIMR</name>
<keyword evidence="2 7" id="KW-0812">Transmembrane</keyword>
<dbReference type="STRING" id="70415.A0A5S6QUE4"/>
<evidence type="ECO:0000256" key="9">
    <source>
        <dbReference type="SAM" id="SignalP"/>
    </source>
</evidence>
<evidence type="ECO:0000256" key="5">
    <source>
        <dbReference type="ARBA" id="ARBA00023136"/>
    </source>
</evidence>
<dbReference type="InterPro" id="IPR048524">
    <property type="entry name" value="Lamp2-like_TM"/>
</dbReference>
<dbReference type="AlphaFoldDB" id="A0A5S6QUE4"/>
<dbReference type="Proteomes" id="UP000046395">
    <property type="component" value="Unassembled WGS sequence"/>
</dbReference>
<evidence type="ECO:0000256" key="3">
    <source>
        <dbReference type="ARBA" id="ARBA00022729"/>
    </source>
</evidence>
<dbReference type="PROSITE" id="PS51407">
    <property type="entry name" value="LAMP_3"/>
    <property type="match status" value="1"/>
</dbReference>
<dbReference type="GO" id="GO:0005765">
    <property type="term" value="C:lysosomal membrane"/>
    <property type="evidence" value="ECO:0007669"/>
    <property type="project" value="TreeGrafter"/>
</dbReference>
<keyword evidence="6" id="KW-0325">Glycoprotein</keyword>
<evidence type="ECO:0000256" key="1">
    <source>
        <dbReference type="ARBA" id="ARBA00004251"/>
    </source>
</evidence>